<gene>
    <name evidence="9" type="primary">LOC106806601</name>
</gene>
<dbReference type="RefSeq" id="XP_014664081.1">
    <property type="nucleotide sequence ID" value="XM_014808595.1"/>
</dbReference>
<evidence type="ECO:0000256" key="6">
    <source>
        <dbReference type="SAM" id="Phobius"/>
    </source>
</evidence>
<dbReference type="InterPro" id="IPR024041">
    <property type="entry name" value="NH4_transpt_AmtB-like_dom"/>
</dbReference>
<comment type="subcellular location">
    <subcellularLocation>
        <location evidence="1">Membrane</location>
        <topology evidence="1">Multi-pass membrane protein</topology>
    </subcellularLocation>
</comment>
<feature type="transmembrane region" description="Helical" evidence="6">
    <location>
        <begin position="161"/>
        <end position="183"/>
    </location>
</feature>
<feature type="transmembrane region" description="Helical" evidence="6">
    <location>
        <begin position="51"/>
        <end position="73"/>
    </location>
</feature>
<dbReference type="InterPro" id="IPR029020">
    <property type="entry name" value="Ammonium/urea_transptr"/>
</dbReference>
<sequence>MPLEGYESEIDDFQSDDATWVLASTFIIFTMQSGFGLLESGSVSTRNEVNIMVKNAADVICGGFTYWMLGYAFSFGTDPGTNPFCGIGHFFVNADDKSIGWVYSKFFFQASFATTATTIVSGTWVHVVGGINGLVATILLKPRHGRFQSKYPPQMGSPTNAVLGMFMLWWGWLGFNCGSTFGISGSKWKLAARSAVATLNSSMAGGMTGLLLSYVTKRRKLDVSYLINGVLGALVSITALCALAEPWEGIVIGVVGSLIACMGAELLIKLKVDDPVGCVPVHGFCGIWGLLSVGIFGKVDTLSGTSASAGLIYSGSFWLLGIQSIGVLSLIVWTAVIAFVFLKLIDVTVGLRLPLDQELLGSDLVEHDIGDNIYDKVTGTIRPRVLDGPASEDESIPWSSTVAFSLPLYRIPSVVGSLEYVQRIASLTSDSHVLGDKNHFTHLHQLYNRRISESYHRRALSRSRRSNPPAKRGNAARRQGVWTISMSENQVLNSDDKNPDRPHSLSVKSCKKSRVGDAGGCKRMSIHRDA</sequence>
<feature type="transmembrane region" description="Helical" evidence="6">
    <location>
        <begin position="275"/>
        <end position="297"/>
    </location>
</feature>
<feature type="transmembrane region" description="Helical" evidence="6">
    <location>
        <begin position="195"/>
        <end position="216"/>
    </location>
</feature>
<keyword evidence="2 6" id="KW-0812">Transmembrane</keyword>
<feature type="compositionally biased region" description="Basic and acidic residues" evidence="5">
    <location>
        <begin position="494"/>
        <end position="503"/>
    </location>
</feature>
<evidence type="ECO:0000256" key="1">
    <source>
        <dbReference type="ARBA" id="ARBA00004141"/>
    </source>
</evidence>
<evidence type="ECO:0000256" key="2">
    <source>
        <dbReference type="ARBA" id="ARBA00022692"/>
    </source>
</evidence>
<organism evidence="8 9">
    <name type="scientific">Priapulus caudatus</name>
    <name type="common">Priapulid worm</name>
    <dbReference type="NCBI Taxonomy" id="37621"/>
    <lineage>
        <taxon>Eukaryota</taxon>
        <taxon>Metazoa</taxon>
        <taxon>Ecdysozoa</taxon>
        <taxon>Scalidophora</taxon>
        <taxon>Priapulida</taxon>
        <taxon>Priapulimorpha</taxon>
        <taxon>Priapulimorphida</taxon>
        <taxon>Priapulidae</taxon>
        <taxon>Priapulus</taxon>
    </lineage>
</organism>
<proteinExistence type="predicted"/>
<accession>A0ABM1DVW0</accession>
<feature type="transmembrane region" description="Helical" evidence="6">
    <location>
        <begin position="250"/>
        <end position="268"/>
    </location>
</feature>
<dbReference type="SUPFAM" id="SSF111352">
    <property type="entry name" value="Ammonium transporter"/>
    <property type="match status" value="1"/>
</dbReference>
<feature type="transmembrane region" description="Helical" evidence="6">
    <location>
        <begin position="20"/>
        <end position="39"/>
    </location>
</feature>
<feature type="transmembrane region" description="Helical" evidence="6">
    <location>
        <begin position="317"/>
        <end position="342"/>
    </location>
</feature>
<evidence type="ECO:0000259" key="7">
    <source>
        <dbReference type="Pfam" id="PF00909"/>
    </source>
</evidence>
<dbReference type="Pfam" id="PF00909">
    <property type="entry name" value="Ammonium_transp"/>
    <property type="match status" value="1"/>
</dbReference>
<feature type="compositionally biased region" description="Polar residues" evidence="5">
    <location>
        <begin position="482"/>
        <end position="493"/>
    </location>
</feature>
<dbReference type="Gene3D" id="1.10.3430.10">
    <property type="entry name" value="Ammonium transporter AmtB like domains"/>
    <property type="match status" value="2"/>
</dbReference>
<evidence type="ECO:0000256" key="5">
    <source>
        <dbReference type="SAM" id="MobiDB-lite"/>
    </source>
</evidence>
<name>A0ABM1DVW0_PRICU</name>
<keyword evidence="8" id="KW-1185">Reference proteome</keyword>
<evidence type="ECO:0000313" key="8">
    <source>
        <dbReference type="Proteomes" id="UP000695022"/>
    </source>
</evidence>
<evidence type="ECO:0000313" key="9">
    <source>
        <dbReference type="RefSeq" id="XP_014664081.1"/>
    </source>
</evidence>
<feature type="transmembrane region" description="Helical" evidence="6">
    <location>
        <begin position="119"/>
        <end position="140"/>
    </location>
</feature>
<evidence type="ECO:0000256" key="3">
    <source>
        <dbReference type="ARBA" id="ARBA00022989"/>
    </source>
</evidence>
<feature type="transmembrane region" description="Helical" evidence="6">
    <location>
        <begin position="223"/>
        <end position="244"/>
    </location>
</feature>
<dbReference type="PANTHER" id="PTHR11730:SF58">
    <property type="entry name" value="AMMONIUM TRANSPORTER"/>
    <property type="match status" value="1"/>
</dbReference>
<dbReference type="GeneID" id="106806601"/>
<protein>
    <submittedName>
        <fullName evidence="9">Ammonium transporter 3</fullName>
    </submittedName>
</protein>
<reference evidence="9" key="1">
    <citation type="submission" date="2025-08" db="UniProtKB">
        <authorList>
            <consortium name="RefSeq"/>
        </authorList>
    </citation>
    <scope>IDENTIFICATION</scope>
</reference>
<feature type="region of interest" description="Disordered" evidence="5">
    <location>
        <begin position="457"/>
        <end position="530"/>
    </location>
</feature>
<evidence type="ECO:0000256" key="4">
    <source>
        <dbReference type="ARBA" id="ARBA00023136"/>
    </source>
</evidence>
<keyword evidence="3 6" id="KW-1133">Transmembrane helix</keyword>
<feature type="domain" description="Ammonium transporter AmtB-like" evidence="7">
    <location>
        <begin position="122"/>
        <end position="368"/>
    </location>
</feature>
<dbReference type="PANTHER" id="PTHR11730">
    <property type="entry name" value="AMMONIUM TRANSPORTER"/>
    <property type="match status" value="1"/>
</dbReference>
<keyword evidence="4 6" id="KW-0472">Membrane</keyword>
<dbReference type="Proteomes" id="UP000695022">
    <property type="component" value="Unplaced"/>
</dbReference>